<proteinExistence type="inferred from homology"/>
<dbReference type="KEGG" id="snq:CP978_02020"/>
<keyword evidence="1" id="KW-0862">Zinc</keyword>
<sequence>MTYALMMVVLALAFPWGGAAIARRLARVLPPRWACRVLTGAAVLLAGGTVAALVALFHVPFLASLEQLSLRQVLEVWPAAVPFACVAGAVMSVQLVLLVWRWVQHRSLLKRAWLSADEGTGDGDVLVVPGSDVDAFALPPYRGRSGRVVVTSGMVRSLGEGEREVLLAHERAHLAGRHHVLSAVADLAVVVHPALRSLREALIFHLERWADEDAARAVGNRRVAAAAIARAALAGASHGRAAGYPLLSAMSGPVPQRVEALLLPEPAAPHGGARRAGVTALAGTVVVAAVAALALAYGLHEYVEYAARHLIGAPERSSFWDALYGLLGTGAS</sequence>
<evidence type="ECO:0000313" key="3">
    <source>
        <dbReference type="Proteomes" id="UP000325763"/>
    </source>
</evidence>
<accession>A0A5P2VV53</accession>
<gene>
    <name evidence="2" type="ORF">CP978_02020</name>
</gene>
<dbReference type="OrthoDB" id="9785340at2"/>
<evidence type="ECO:0000313" key="2">
    <source>
        <dbReference type="EMBL" id="QEV37490.1"/>
    </source>
</evidence>
<keyword evidence="1" id="KW-0482">Metalloprotease</keyword>
<dbReference type="EMBL" id="CP023747">
    <property type="protein sequence ID" value="QEV37490.1"/>
    <property type="molecule type" value="Genomic_DNA"/>
</dbReference>
<dbReference type="Pfam" id="PF01435">
    <property type="entry name" value="Peptidase_M48"/>
    <property type="match status" value="1"/>
</dbReference>
<dbReference type="InterPro" id="IPR052173">
    <property type="entry name" value="Beta-lactam_resp_regulator"/>
</dbReference>
<dbReference type="InterPro" id="IPR001915">
    <property type="entry name" value="Peptidase_M48"/>
</dbReference>
<dbReference type="PANTHER" id="PTHR34978:SF3">
    <property type="entry name" value="SLR0241 PROTEIN"/>
    <property type="match status" value="1"/>
</dbReference>
<comment type="cofactor">
    <cofactor evidence="1">
        <name>Zn(2+)</name>
        <dbReference type="ChEBI" id="CHEBI:29105"/>
    </cofactor>
    <text evidence="1">Binds 1 zinc ion per subunit.</text>
</comment>
<comment type="similarity">
    <text evidence="1">Belongs to the peptidase M48 family.</text>
</comment>
<dbReference type="Proteomes" id="UP000325763">
    <property type="component" value="Chromosome"/>
</dbReference>
<dbReference type="RefSeq" id="WP_052453934.1">
    <property type="nucleotide sequence ID" value="NZ_CP009313.1"/>
</dbReference>
<dbReference type="PANTHER" id="PTHR34978">
    <property type="entry name" value="POSSIBLE SENSOR-TRANSDUCER PROTEIN BLAR"/>
    <property type="match status" value="1"/>
</dbReference>
<name>A0A5P2VV53_9ACTN</name>
<evidence type="ECO:0000256" key="1">
    <source>
        <dbReference type="RuleBase" id="RU003983"/>
    </source>
</evidence>
<dbReference type="AlphaFoldDB" id="A0A5P2VV53"/>
<dbReference type="GO" id="GO:0004222">
    <property type="term" value="F:metalloendopeptidase activity"/>
    <property type="evidence" value="ECO:0007669"/>
    <property type="project" value="InterPro"/>
</dbReference>
<dbReference type="Gene3D" id="3.30.2010.10">
    <property type="entry name" value="Metalloproteases ('zincins'), catalytic domain"/>
    <property type="match status" value="1"/>
</dbReference>
<organism evidence="2 3">
    <name type="scientific">Streptomyces nodosus</name>
    <dbReference type="NCBI Taxonomy" id="40318"/>
    <lineage>
        <taxon>Bacteria</taxon>
        <taxon>Bacillati</taxon>
        <taxon>Actinomycetota</taxon>
        <taxon>Actinomycetes</taxon>
        <taxon>Kitasatosporales</taxon>
        <taxon>Streptomycetaceae</taxon>
        <taxon>Streptomyces</taxon>
    </lineage>
</organism>
<keyword evidence="1" id="KW-0378">Hydrolase</keyword>
<reference evidence="2 3" key="1">
    <citation type="submission" date="2017-09" db="EMBL/GenBank/DDBJ databases">
        <title>Streptomyces genome completion.</title>
        <authorList>
            <person name="Lee N."/>
            <person name="Cho B.-K."/>
        </authorList>
    </citation>
    <scope>NUCLEOTIDE SEQUENCE [LARGE SCALE GENOMIC DNA]</scope>
    <source>
        <strain evidence="2 3">ATCC 14899</strain>
    </source>
</reference>
<dbReference type="CDD" id="cd07326">
    <property type="entry name" value="M56_BlaR1_MecR1_like"/>
    <property type="match status" value="1"/>
</dbReference>
<dbReference type="GO" id="GO:0006508">
    <property type="term" value="P:proteolysis"/>
    <property type="evidence" value="ECO:0007669"/>
    <property type="project" value="UniProtKB-KW"/>
</dbReference>
<protein>
    <submittedName>
        <fullName evidence="2">M56 family peptidase</fullName>
    </submittedName>
</protein>
<keyword evidence="1" id="KW-0645">Protease</keyword>